<dbReference type="STRING" id="1120920.SAMN03080599_02213"/>
<dbReference type="Pfam" id="PF00239">
    <property type="entry name" value="Resolvase"/>
    <property type="match status" value="1"/>
</dbReference>
<dbReference type="PANTHER" id="PTHR30461:SF23">
    <property type="entry name" value="DNA RECOMBINASE-RELATED"/>
    <property type="match status" value="1"/>
</dbReference>
<dbReference type="GO" id="GO:0003677">
    <property type="term" value="F:DNA binding"/>
    <property type="evidence" value="ECO:0007669"/>
    <property type="project" value="InterPro"/>
</dbReference>
<dbReference type="Gene3D" id="3.90.1750.20">
    <property type="entry name" value="Putative Large Serine Recombinase, Chain B, Domain 2"/>
    <property type="match status" value="1"/>
</dbReference>
<dbReference type="PANTHER" id="PTHR30461">
    <property type="entry name" value="DNA-INVERTASE FROM LAMBDOID PROPHAGE"/>
    <property type="match status" value="1"/>
</dbReference>
<evidence type="ECO:0000259" key="1">
    <source>
        <dbReference type="PROSITE" id="PS51736"/>
    </source>
</evidence>
<dbReference type="Pfam" id="PF07508">
    <property type="entry name" value="Recombinase"/>
    <property type="match status" value="1"/>
</dbReference>
<dbReference type="CDD" id="cd00338">
    <property type="entry name" value="Ser_Recombinase"/>
    <property type="match status" value="1"/>
</dbReference>
<feature type="domain" description="Recombinase" evidence="2">
    <location>
        <begin position="179"/>
        <end position="302"/>
    </location>
</feature>
<evidence type="ECO:0000259" key="2">
    <source>
        <dbReference type="PROSITE" id="PS51737"/>
    </source>
</evidence>
<dbReference type="OrthoDB" id="9769353at2"/>
<dbReference type="InterPro" id="IPR025827">
    <property type="entry name" value="Zn_ribbon_recom_dom"/>
</dbReference>
<dbReference type="GO" id="GO:0000150">
    <property type="term" value="F:DNA strand exchange activity"/>
    <property type="evidence" value="ECO:0007669"/>
    <property type="project" value="InterPro"/>
</dbReference>
<organism evidence="3 4">
    <name type="scientific">Acidaminobacter hydrogenoformans DSM 2784</name>
    <dbReference type="NCBI Taxonomy" id="1120920"/>
    <lineage>
        <taxon>Bacteria</taxon>
        <taxon>Bacillati</taxon>
        <taxon>Bacillota</taxon>
        <taxon>Clostridia</taxon>
        <taxon>Peptostreptococcales</taxon>
        <taxon>Acidaminobacteraceae</taxon>
        <taxon>Acidaminobacter</taxon>
    </lineage>
</organism>
<feature type="domain" description="Resolvase/invertase-type recombinase catalytic" evidence="1">
    <location>
        <begin position="23"/>
        <end position="170"/>
    </location>
</feature>
<sequence length="408" mass="47288">MKKPVVTEITKKKMPLPLPSLTRVCAYVRVSTPSEEQLDSLRNQTEYYHRRFANSQFYSFVGVYSDAGISGGNVNRPGFQEMLTKARTGEIDLIFTKSISRFARNTLVLLEAVRELKDIGVGVIFEEQNINTLSSEGEMMLTIIGAFAEEELKSTIQNNKLSWRNRFKRGNVKISANRLVGYRNNDKGQLEIDEHQAWIIREVYERYLCGKSINDIVREFREEGIPTFSKNIWGKDKIKRILSNEKYCGDLLMQKSFINENGKEVKNKGQLPKYFVKDHHPAIISREDWEKVQEMRKARSNRYPFSKLLKCPHCGFSLYHTTNHRGLVYWSCGRFRDYTKSACIGINVPEKKILEIHKVTPITEPMVIMEVKSQDGSKGKSKKNYCLIPVNEYRKEEGERQETRSCIL</sequence>
<dbReference type="AlphaFoldDB" id="A0A1G5S220"/>
<accession>A0A1G5S220</accession>
<dbReference type="SUPFAM" id="SSF53041">
    <property type="entry name" value="Resolvase-like"/>
    <property type="match status" value="1"/>
</dbReference>
<reference evidence="3 4" key="1">
    <citation type="submission" date="2016-10" db="EMBL/GenBank/DDBJ databases">
        <authorList>
            <person name="de Groot N.N."/>
        </authorList>
    </citation>
    <scope>NUCLEOTIDE SEQUENCE [LARGE SCALE GENOMIC DNA]</scope>
    <source>
        <strain evidence="3 4">DSM 2784</strain>
    </source>
</reference>
<dbReference type="SMART" id="SM00857">
    <property type="entry name" value="Resolvase"/>
    <property type="match status" value="1"/>
</dbReference>
<evidence type="ECO:0000313" key="3">
    <source>
        <dbReference type="EMBL" id="SCZ80356.1"/>
    </source>
</evidence>
<dbReference type="InterPro" id="IPR036162">
    <property type="entry name" value="Resolvase-like_N_sf"/>
</dbReference>
<proteinExistence type="predicted"/>
<protein>
    <submittedName>
        <fullName evidence="3">Site-specific DNA recombinase</fullName>
    </submittedName>
</protein>
<dbReference type="InterPro" id="IPR006119">
    <property type="entry name" value="Resolv_N"/>
</dbReference>
<dbReference type="InterPro" id="IPR050639">
    <property type="entry name" value="SSR_resolvase"/>
</dbReference>
<dbReference type="PROSITE" id="PS51736">
    <property type="entry name" value="RECOMBINASES_3"/>
    <property type="match status" value="1"/>
</dbReference>
<gene>
    <name evidence="3" type="ORF">SAMN03080599_02213</name>
</gene>
<keyword evidence="4" id="KW-1185">Reference proteome</keyword>
<dbReference type="Gene3D" id="3.40.50.1390">
    <property type="entry name" value="Resolvase, N-terminal catalytic domain"/>
    <property type="match status" value="1"/>
</dbReference>
<dbReference type="Proteomes" id="UP000199208">
    <property type="component" value="Unassembled WGS sequence"/>
</dbReference>
<dbReference type="EMBL" id="FMWL01000012">
    <property type="protein sequence ID" value="SCZ80356.1"/>
    <property type="molecule type" value="Genomic_DNA"/>
</dbReference>
<dbReference type="Pfam" id="PF13408">
    <property type="entry name" value="Zn_ribbon_recom"/>
    <property type="match status" value="1"/>
</dbReference>
<evidence type="ECO:0000313" key="4">
    <source>
        <dbReference type="Proteomes" id="UP000199208"/>
    </source>
</evidence>
<dbReference type="InterPro" id="IPR038109">
    <property type="entry name" value="DNA_bind_recomb_sf"/>
</dbReference>
<dbReference type="PROSITE" id="PS51737">
    <property type="entry name" value="RECOMBINASE_DNA_BIND"/>
    <property type="match status" value="1"/>
</dbReference>
<dbReference type="RefSeq" id="WP_092591471.1">
    <property type="nucleotide sequence ID" value="NZ_FMWL01000012.1"/>
</dbReference>
<dbReference type="InterPro" id="IPR011109">
    <property type="entry name" value="DNA_bind_recombinase_dom"/>
</dbReference>
<name>A0A1G5S220_9FIRM</name>